<protein>
    <submittedName>
        <fullName evidence="7">Uncharacterized protein</fullName>
    </submittedName>
</protein>
<dbReference type="EMBL" id="BTRK01000004">
    <property type="protein sequence ID" value="GMR47229.1"/>
    <property type="molecule type" value="Genomic_DNA"/>
</dbReference>
<accession>A0AAN5CMV4</accession>
<evidence type="ECO:0000313" key="8">
    <source>
        <dbReference type="Proteomes" id="UP001328107"/>
    </source>
</evidence>
<dbReference type="InterPro" id="IPR051292">
    <property type="entry name" value="Xyl/GlcA_transferase"/>
</dbReference>
<comment type="caution">
    <text evidence="7">The sequence shown here is derived from an EMBL/GenBank/DDBJ whole genome shotgun (WGS) entry which is preliminary data.</text>
</comment>
<keyword evidence="6" id="KW-0325">Glycoprotein</keyword>
<proteinExistence type="predicted"/>
<organism evidence="7 8">
    <name type="scientific">Pristionchus mayeri</name>
    <dbReference type="NCBI Taxonomy" id="1317129"/>
    <lineage>
        <taxon>Eukaryota</taxon>
        <taxon>Metazoa</taxon>
        <taxon>Ecdysozoa</taxon>
        <taxon>Nematoda</taxon>
        <taxon>Chromadorea</taxon>
        <taxon>Rhabditida</taxon>
        <taxon>Rhabditina</taxon>
        <taxon>Diplogasteromorpha</taxon>
        <taxon>Diplogasteroidea</taxon>
        <taxon>Neodiplogasteridae</taxon>
        <taxon>Pristionchus</taxon>
    </lineage>
</organism>
<dbReference type="Proteomes" id="UP001328107">
    <property type="component" value="Unassembled WGS sequence"/>
</dbReference>
<dbReference type="PANTHER" id="PTHR12270:SF25">
    <property type="entry name" value="GLYCOSYLTRANSFERASE-LIKE PROTEIN LARGE"/>
    <property type="match status" value="1"/>
</dbReference>
<evidence type="ECO:0000256" key="2">
    <source>
        <dbReference type="ARBA" id="ARBA00022692"/>
    </source>
</evidence>
<evidence type="ECO:0000256" key="5">
    <source>
        <dbReference type="ARBA" id="ARBA00023136"/>
    </source>
</evidence>
<dbReference type="GO" id="GO:0015020">
    <property type="term" value="F:glucuronosyltransferase activity"/>
    <property type="evidence" value="ECO:0007669"/>
    <property type="project" value="TreeGrafter"/>
</dbReference>
<keyword evidence="3" id="KW-0735">Signal-anchor</keyword>
<dbReference type="PANTHER" id="PTHR12270">
    <property type="entry name" value="GLYCOSYLTRANSFERASE-RELATED"/>
    <property type="match status" value="1"/>
</dbReference>
<comment type="subcellular location">
    <subcellularLocation>
        <location evidence="1">Membrane</location>
        <topology evidence="1">Single-pass type II membrane protein</topology>
    </subcellularLocation>
</comment>
<feature type="non-terminal residue" evidence="7">
    <location>
        <position position="1"/>
    </location>
</feature>
<keyword evidence="5" id="KW-0472">Membrane</keyword>
<dbReference type="GO" id="GO:0042285">
    <property type="term" value="F:xylosyltransferase activity"/>
    <property type="evidence" value="ECO:0007669"/>
    <property type="project" value="TreeGrafter"/>
</dbReference>
<keyword evidence="4" id="KW-1133">Transmembrane helix</keyword>
<evidence type="ECO:0000313" key="7">
    <source>
        <dbReference type="EMBL" id="GMR47229.1"/>
    </source>
</evidence>
<dbReference type="AlphaFoldDB" id="A0AAN5CMV4"/>
<evidence type="ECO:0000256" key="3">
    <source>
        <dbReference type="ARBA" id="ARBA00022968"/>
    </source>
</evidence>
<sequence length="216" mass="24688">IPHWTESNKWRSNKTTARHFTQIYQCIQMIAWEEINGIETDMSMAPERTLLYMRDGQKPNSGKITLSFSTSFSGASWLIDQAREWAGAVDVIVVGDDQERMQMRDFLDQHKQAIGARVSVHFVHRRKNLDETLFMHYLHKLSADISRTDSILLAFDIDALSISLQTYKILASAPSERFTVIHSKSAREIGLLTTKKNAQRYAAEGKSIEETAKLLK</sequence>
<evidence type="ECO:0000256" key="1">
    <source>
        <dbReference type="ARBA" id="ARBA00004606"/>
    </source>
</evidence>
<keyword evidence="8" id="KW-1185">Reference proteome</keyword>
<evidence type="ECO:0000256" key="6">
    <source>
        <dbReference type="ARBA" id="ARBA00023180"/>
    </source>
</evidence>
<name>A0AAN5CMV4_9BILA</name>
<feature type="non-terminal residue" evidence="7">
    <location>
        <position position="216"/>
    </location>
</feature>
<gene>
    <name evidence="7" type="ORF">PMAYCL1PPCAC_17424</name>
</gene>
<reference evidence="8" key="1">
    <citation type="submission" date="2022-10" db="EMBL/GenBank/DDBJ databases">
        <title>Genome assembly of Pristionchus species.</title>
        <authorList>
            <person name="Yoshida K."/>
            <person name="Sommer R.J."/>
        </authorList>
    </citation>
    <scope>NUCLEOTIDE SEQUENCE [LARGE SCALE GENOMIC DNA]</scope>
    <source>
        <strain evidence="8">RS5460</strain>
    </source>
</reference>
<evidence type="ECO:0000256" key="4">
    <source>
        <dbReference type="ARBA" id="ARBA00022989"/>
    </source>
</evidence>
<dbReference type="GO" id="GO:0005794">
    <property type="term" value="C:Golgi apparatus"/>
    <property type="evidence" value="ECO:0007669"/>
    <property type="project" value="TreeGrafter"/>
</dbReference>
<dbReference type="GO" id="GO:0016020">
    <property type="term" value="C:membrane"/>
    <property type="evidence" value="ECO:0007669"/>
    <property type="project" value="UniProtKB-SubCell"/>
</dbReference>
<keyword evidence="2" id="KW-0812">Transmembrane</keyword>
<dbReference type="GO" id="GO:0035269">
    <property type="term" value="P:protein O-linked glycosylation via mannose"/>
    <property type="evidence" value="ECO:0007669"/>
    <property type="project" value="TreeGrafter"/>
</dbReference>